<dbReference type="InterPro" id="IPR022646">
    <property type="entry name" value="SecD/SecF_CS"/>
</dbReference>
<dbReference type="GO" id="GO:0043952">
    <property type="term" value="P:protein transport by the Sec complex"/>
    <property type="evidence" value="ECO:0007669"/>
    <property type="project" value="UniProtKB-UniRule"/>
</dbReference>
<feature type="transmembrane region" description="Helical" evidence="9">
    <location>
        <begin position="20"/>
        <end position="38"/>
    </location>
</feature>
<reference evidence="11 12" key="1">
    <citation type="submission" date="2019-06" db="EMBL/GenBank/DDBJ databases">
        <title>Erythrobacter insulae sp. nov., isolated from a tidal flat.</title>
        <authorList>
            <person name="Yoon J.-H."/>
        </authorList>
    </citation>
    <scope>NUCLEOTIDE SEQUENCE [LARGE SCALE GENOMIC DNA]</scope>
    <source>
        <strain evidence="11 12">JBTF-M21</strain>
    </source>
</reference>
<dbReference type="NCBIfam" id="TIGR00966">
    <property type="entry name" value="transloc_SecF"/>
    <property type="match status" value="1"/>
</dbReference>
<dbReference type="PANTHER" id="PTHR30081">
    <property type="entry name" value="PROTEIN-EXPORT MEMBRANE PROTEIN SEC"/>
    <property type="match status" value="1"/>
</dbReference>
<comment type="similarity">
    <text evidence="9">Belongs to the SecD/SecF family. SecF subfamily.</text>
</comment>
<feature type="domain" description="Protein export membrane protein SecD/SecF C-terminal" evidence="10">
    <location>
        <begin position="122"/>
        <end position="301"/>
    </location>
</feature>
<comment type="subunit">
    <text evidence="9">Forms a complex with SecD. Part of the essential Sec protein translocation apparatus which comprises SecA, SecYEG and auxiliary proteins SecDF-YajC and YidC.</text>
</comment>
<feature type="transmembrane region" description="Helical" evidence="9">
    <location>
        <begin position="171"/>
        <end position="192"/>
    </location>
</feature>
<keyword evidence="5 9" id="KW-0653">Protein transport</keyword>
<evidence type="ECO:0000256" key="2">
    <source>
        <dbReference type="ARBA" id="ARBA00022448"/>
    </source>
</evidence>
<dbReference type="GO" id="GO:0065002">
    <property type="term" value="P:intracellular protein transmembrane transport"/>
    <property type="evidence" value="ECO:0007669"/>
    <property type="project" value="UniProtKB-UniRule"/>
</dbReference>
<evidence type="ECO:0000256" key="8">
    <source>
        <dbReference type="ARBA" id="ARBA00023136"/>
    </source>
</evidence>
<dbReference type="RefSeq" id="WP_142786746.1">
    <property type="nucleotide sequence ID" value="NZ_VHJK01000001.1"/>
</dbReference>
<keyword evidence="8 9" id="KW-0472">Membrane</keyword>
<feature type="transmembrane region" description="Helical" evidence="9">
    <location>
        <begin position="240"/>
        <end position="265"/>
    </location>
</feature>
<dbReference type="InterPro" id="IPR022645">
    <property type="entry name" value="SecD/SecF_bac"/>
</dbReference>
<dbReference type="InterPro" id="IPR022813">
    <property type="entry name" value="SecD/SecF_arch_bac"/>
</dbReference>
<dbReference type="Proteomes" id="UP000316343">
    <property type="component" value="Unassembled WGS sequence"/>
</dbReference>
<gene>
    <name evidence="9 11" type="primary">secF</name>
    <name evidence="11" type="ORF">FGU71_00420</name>
</gene>
<dbReference type="NCBIfam" id="TIGR00916">
    <property type="entry name" value="2A0604s01"/>
    <property type="match status" value="1"/>
</dbReference>
<dbReference type="InterPro" id="IPR048634">
    <property type="entry name" value="SecD_SecF_C"/>
</dbReference>
<keyword evidence="6 9" id="KW-1133">Transmembrane helix</keyword>
<keyword evidence="12" id="KW-1185">Reference proteome</keyword>
<dbReference type="Pfam" id="PF07549">
    <property type="entry name" value="Sec_GG"/>
    <property type="match status" value="1"/>
</dbReference>
<evidence type="ECO:0000256" key="6">
    <source>
        <dbReference type="ARBA" id="ARBA00022989"/>
    </source>
</evidence>
<evidence type="ECO:0000256" key="5">
    <source>
        <dbReference type="ARBA" id="ARBA00022927"/>
    </source>
</evidence>
<dbReference type="InterPro" id="IPR005665">
    <property type="entry name" value="SecF_bac"/>
</dbReference>
<feature type="transmembrane region" description="Helical" evidence="9">
    <location>
        <begin position="147"/>
        <end position="164"/>
    </location>
</feature>
<sequence length="330" mass="35808">MKLLKLVPADTNIKFLKLRVPFFIISLLLIVASWAAVFTQGLNYGVDFAGGQEVQITFEQLDQAPIADLRRSVARLGYGAPVVQEFGAPNVVSIRVPLPAEAEATPGAATEIGNEVIALIQGQYSDIRTDGNNTVSGKVASEFRTDAVIALALAMLGVAMYIWIRFEWQFGVGALFALFHDVSLTLGLFAVFQLEFSLQIIAAILAIIGYSLNDTIVVYDRVRENLKKFRKMPLPELLDLSVNETLARTVMTSLTLLVALLPLLLFGPASLFGLVLAITVGLFVGTYSSVYLAAPILIWLGVTSDSFVPQESEADRQEKIARGEIEGGKA</sequence>
<proteinExistence type="inferred from homology"/>
<keyword evidence="2 9" id="KW-0813">Transport</keyword>
<dbReference type="PRINTS" id="PR01755">
    <property type="entry name" value="SECFTRNLCASE"/>
</dbReference>
<dbReference type="GO" id="GO:0015450">
    <property type="term" value="F:protein-transporting ATPase activity"/>
    <property type="evidence" value="ECO:0007669"/>
    <property type="project" value="InterPro"/>
</dbReference>
<dbReference type="GO" id="GO:0006605">
    <property type="term" value="P:protein targeting"/>
    <property type="evidence" value="ECO:0007669"/>
    <property type="project" value="UniProtKB-UniRule"/>
</dbReference>
<keyword evidence="3 9" id="KW-1003">Cell membrane</keyword>
<dbReference type="GO" id="GO:0005886">
    <property type="term" value="C:plasma membrane"/>
    <property type="evidence" value="ECO:0007669"/>
    <property type="project" value="UniProtKB-SubCell"/>
</dbReference>
<evidence type="ECO:0000313" key="11">
    <source>
        <dbReference type="EMBL" id="TRD10484.1"/>
    </source>
</evidence>
<dbReference type="Pfam" id="PF02355">
    <property type="entry name" value="SecD_SecF_C"/>
    <property type="match status" value="1"/>
</dbReference>
<dbReference type="SUPFAM" id="SSF82866">
    <property type="entry name" value="Multidrug efflux transporter AcrB transmembrane domain"/>
    <property type="match status" value="1"/>
</dbReference>
<evidence type="ECO:0000256" key="3">
    <source>
        <dbReference type="ARBA" id="ARBA00022475"/>
    </source>
</evidence>
<evidence type="ECO:0000256" key="1">
    <source>
        <dbReference type="ARBA" id="ARBA00004651"/>
    </source>
</evidence>
<protein>
    <recommendedName>
        <fullName evidence="9">Protein-export membrane protein SecF</fullName>
    </recommendedName>
</protein>
<keyword evidence="7 9" id="KW-0811">Translocation</keyword>
<feature type="transmembrane region" description="Helical" evidence="9">
    <location>
        <begin position="271"/>
        <end position="300"/>
    </location>
</feature>
<evidence type="ECO:0000259" key="10">
    <source>
        <dbReference type="Pfam" id="PF02355"/>
    </source>
</evidence>
<feature type="transmembrane region" description="Helical" evidence="9">
    <location>
        <begin position="198"/>
        <end position="219"/>
    </location>
</feature>
<dbReference type="HAMAP" id="MF_01464_B">
    <property type="entry name" value="SecF_B"/>
    <property type="match status" value="1"/>
</dbReference>
<evidence type="ECO:0000256" key="9">
    <source>
        <dbReference type="HAMAP-Rule" id="MF_01464"/>
    </source>
</evidence>
<evidence type="ECO:0000256" key="4">
    <source>
        <dbReference type="ARBA" id="ARBA00022692"/>
    </source>
</evidence>
<dbReference type="PANTHER" id="PTHR30081:SF8">
    <property type="entry name" value="PROTEIN TRANSLOCASE SUBUNIT SECF"/>
    <property type="match status" value="1"/>
</dbReference>
<name>A0A547P8U3_9SPHN</name>
<organism evidence="11 12">
    <name type="scientific">Erythrobacter insulae</name>
    <dbReference type="NCBI Taxonomy" id="2584124"/>
    <lineage>
        <taxon>Bacteria</taxon>
        <taxon>Pseudomonadati</taxon>
        <taxon>Pseudomonadota</taxon>
        <taxon>Alphaproteobacteria</taxon>
        <taxon>Sphingomonadales</taxon>
        <taxon>Erythrobacteraceae</taxon>
        <taxon>Erythrobacter/Porphyrobacter group</taxon>
        <taxon>Erythrobacter</taxon>
    </lineage>
</organism>
<keyword evidence="4 9" id="KW-0812">Transmembrane</keyword>
<dbReference type="AlphaFoldDB" id="A0A547P8U3"/>
<comment type="function">
    <text evidence="9">Part of the Sec protein translocase complex. Interacts with the SecYEG preprotein conducting channel. SecDF uses the proton motive force (PMF) to complete protein translocation after the ATP-dependent function of SecA.</text>
</comment>
<dbReference type="InterPro" id="IPR055344">
    <property type="entry name" value="SecD_SecF_C_bact"/>
</dbReference>
<dbReference type="OrthoDB" id="9774769at2"/>
<accession>A0A547P8U3</accession>
<evidence type="ECO:0000256" key="7">
    <source>
        <dbReference type="ARBA" id="ARBA00023010"/>
    </source>
</evidence>
<dbReference type="Gene3D" id="1.20.1640.10">
    <property type="entry name" value="Multidrug efflux transporter AcrB transmembrane domain"/>
    <property type="match status" value="1"/>
</dbReference>
<evidence type="ECO:0000313" key="12">
    <source>
        <dbReference type="Proteomes" id="UP000316343"/>
    </source>
</evidence>
<comment type="subcellular location">
    <subcellularLocation>
        <location evidence="1 9">Cell membrane</location>
        <topology evidence="1 9">Multi-pass membrane protein</topology>
    </subcellularLocation>
</comment>
<dbReference type="EMBL" id="VHJK01000001">
    <property type="protein sequence ID" value="TRD10484.1"/>
    <property type="molecule type" value="Genomic_DNA"/>
</dbReference>
<comment type="caution">
    <text evidence="11">The sequence shown here is derived from an EMBL/GenBank/DDBJ whole genome shotgun (WGS) entry which is preliminary data.</text>
</comment>